<evidence type="ECO:0000259" key="9">
    <source>
        <dbReference type="PROSITE" id="PS51085"/>
    </source>
</evidence>
<organism evidence="11 12">
    <name type="scientific">Arthrobacter gallicola</name>
    <dbReference type="NCBI Taxonomy" id="2762225"/>
    <lineage>
        <taxon>Bacteria</taxon>
        <taxon>Bacillati</taxon>
        <taxon>Actinomycetota</taxon>
        <taxon>Actinomycetes</taxon>
        <taxon>Micrococcales</taxon>
        <taxon>Micrococcaceae</taxon>
        <taxon>Arthrobacter</taxon>
    </lineage>
</organism>
<dbReference type="PROSITE" id="PS51384">
    <property type="entry name" value="FAD_FR"/>
    <property type="match status" value="1"/>
</dbReference>
<dbReference type="PRINTS" id="PR00409">
    <property type="entry name" value="PHDIOXRDTASE"/>
</dbReference>
<proteinExistence type="predicted"/>
<keyword evidence="3" id="KW-0001">2Fe-2S</keyword>
<dbReference type="InterPro" id="IPR039261">
    <property type="entry name" value="FNR_nucleotide-bd"/>
</dbReference>
<dbReference type="Gene3D" id="3.10.20.30">
    <property type="match status" value="1"/>
</dbReference>
<gene>
    <name evidence="11" type="ORF">H9639_01570</name>
</gene>
<dbReference type="PROSITE" id="PS51085">
    <property type="entry name" value="2FE2S_FER_2"/>
    <property type="match status" value="1"/>
</dbReference>
<evidence type="ECO:0000256" key="4">
    <source>
        <dbReference type="ARBA" id="ARBA00022723"/>
    </source>
</evidence>
<dbReference type="Pfam" id="PF22290">
    <property type="entry name" value="DmmA-like_N"/>
    <property type="match status" value="1"/>
</dbReference>
<dbReference type="InterPro" id="IPR050415">
    <property type="entry name" value="MRET"/>
</dbReference>
<evidence type="ECO:0000256" key="1">
    <source>
        <dbReference type="ARBA" id="ARBA00001974"/>
    </source>
</evidence>
<dbReference type="PANTHER" id="PTHR47354">
    <property type="entry name" value="NADH OXIDOREDUCTASE HCR"/>
    <property type="match status" value="1"/>
</dbReference>
<dbReference type="InterPro" id="IPR012675">
    <property type="entry name" value="Beta-grasp_dom_sf"/>
</dbReference>
<dbReference type="PANTHER" id="PTHR47354:SF1">
    <property type="entry name" value="CARNITINE MONOOXYGENASE REDUCTASE SUBUNIT"/>
    <property type="match status" value="1"/>
</dbReference>
<protein>
    <submittedName>
        <fullName evidence="11">Oxidoreductase</fullName>
    </submittedName>
</protein>
<dbReference type="InterPro" id="IPR054582">
    <property type="entry name" value="DmmA-like_N"/>
</dbReference>
<dbReference type="Pfam" id="PF00111">
    <property type="entry name" value="Fer2"/>
    <property type="match status" value="1"/>
</dbReference>
<feature type="compositionally biased region" description="Low complexity" evidence="8">
    <location>
        <begin position="70"/>
        <end position="85"/>
    </location>
</feature>
<dbReference type="InterPro" id="IPR036010">
    <property type="entry name" value="2Fe-2S_ferredoxin-like_sf"/>
</dbReference>
<keyword evidence="7" id="KW-0411">Iron-sulfur</keyword>
<feature type="region of interest" description="Disordered" evidence="8">
    <location>
        <begin position="56"/>
        <end position="85"/>
    </location>
</feature>
<evidence type="ECO:0000256" key="8">
    <source>
        <dbReference type="SAM" id="MobiDB-lite"/>
    </source>
</evidence>
<dbReference type="SUPFAM" id="SSF52343">
    <property type="entry name" value="Ferredoxin reductase-like, C-terminal NADP-linked domain"/>
    <property type="match status" value="1"/>
</dbReference>
<dbReference type="InterPro" id="IPR017938">
    <property type="entry name" value="Riboflavin_synthase-like_b-brl"/>
</dbReference>
<dbReference type="SUPFAM" id="SSF63380">
    <property type="entry name" value="Riboflavin synthase domain-like"/>
    <property type="match status" value="1"/>
</dbReference>
<evidence type="ECO:0000259" key="10">
    <source>
        <dbReference type="PROSITE" id="PS51384"/>
    </source>
</evidence>
<dbReference type="InterPro" id="IPR017927">
    <property type="entry name" value="FAD-bd_FR_type"/>
</dbReference>
<keyword evidence="4" id="KW-0479">Metal-binding</keyword>
<keyword evidence="6" id="KW-0408">Iron</keyword>
<evidence type="ECO:0000313" key="12">
    <source>
        <dbReference type="Proteomes" id="UP000609874"/>
    </source>
</evidence>
<dbReference type="CDD" id="cd06185">
    <property type="entry name" value="PDR_like"/>
    <property type="match status" value="1"/>
</dbReference>
<dbReference type="Gene3D" id="3.40.50.80">
    <property type="entry name" value="Nucleotide-binding domain of ferredoxin-NADP reductase (FNR) module"/>
    <property type="match status" value="1"/>
</dbReference>
<dbReference type="SUPFAM" id="SSF54292">
    <property type="entry name" value="2Fe-2S ferredoxin-like"/>
    <property type="match status" value="1"/>
</dbReference>
<evidence type="ECO:0000256" key="2">
    <source>
        <dbReference type="ARBA" id="ARBA00022630"/>
    </source>
</evidence>
<dbReference type="EMBL" id="JACSQD010000001">
    <property type="protein sequence ID" value="MBD7993987.1"/>
    <property type="molecule type" value="Genomic_DNA"/>
</dbReference>
<keyword evidence="2" id="KW-0285">Flavoprotein</keyword>
<feature type="domain" description="2Fe-2S ferredoxin-type" evidence="9">
    <location>
        <begin position="349"/>
        <end position="436"/>
    </location>
</feature>
<evidence type="ECO:0000256" key="3">
    <source>
        <dbReference type="ARBA" id="ARBA00022714"/>
    </source>
</evidence>
<evidence type="ECO:0000313" key="11">
    <source>
        <dbReference type="EMBL" id="MBD7993987.1"/>
    </source>
</evidence>
<evidence type="ECO:0000256" key="6">
    <source>
        <dbReference type="ARBA" id="ARBA00023004"/>
    </source>
</evidence>
<evidence type="ECO:0000256" key="5">
    <source>
        <dbReference type="ARBA" id="ARBA00023002"/>
    </source>
</evidence>
<feature type="region of interest" description="Disordered" evidence="8">
    <location>
        <begin position="1"/>
        <end position="25"/>
    </location>
</feature>
<keyword evidence="12" id="KW-1185">Reference proteome</keyword>
<feature type="domain" description="FAD-binding FR-type" evidence="10">
    <location>
        <begin position="127"/>
        <end position="226"/>
    </location>
</feature>
<reference evidence="11 12" key="1">
    <citation type="submission" date="2020-08" db="EMBL/GenBank/DDBJ databases">
        <title>A Genomic Blueprint of the Chicken Gut Microbiome.</title>
        <authorList>
            <person name="Gilroy R."/>
            <person name="Ravi A."/>
            <person name="Getino M."/>
            <person name="Pursley I."/>
            <person name="Horton D.L."/>
            <person name="Alikhan N.-F."/>
            <person name="Baker D."/>
            <person name="Gharbi K."/>
            <person name="Hall N."/>
            <person name="Watson M."/>
            <person name="Adriaenssens E.M."/>
            <person name="Foster-Nyarko E."/>
            <person name="Jarju S."/>
            <person name="Secka A."/>
            <person name="Antonio M."/>
            <person name="Oren A."/>
            <person name="Chaudhuri R."/>
            <person name="La Ragione R.M."/>
            <person name="Hildebrand F."/>
            <person name="Pallen M.J."/>
        </authorList>
    </citation>
    <scope>NUCLEOTIDE SEQUENCE [LARGE SCALE GENOMIC DNA]</scope>
    <source>
        <strain evidence="11 12">Sa2CUA1</strain>
    </source>
</reference>
<dbReference type="CDD" id="cd00207">
    <property type="entry name" value="fer2"/>
    <property type="match status" value="1"/>
</dbReference>
<sequence>MAPCPAAGRRRRNPAGSGRSGDRCSCRADRCPGLRHGLRRDSAAVQVGSRTPRLLPALQDHHPHRPGARIPPLLQRLPPRSGNLRPFLPSPRRLPWCRRRHRAGFTTGGTNVNHAAAAGYRRPLPLRQGFSLVVQSTRDEAPGVRSLALASPDGSPLPEFVPGSHLLVECGATVNAYSLTGSGTVPSAYTITVLLHDGGGGSRFLHGLRPGDRVQVSRPRNGFSPQTTATRHLLIASGIGVTPVLSHARAAAMWRQPFSVLYAYRHGIAPHVQELRELCGGRLIECPDRPVFVRRLSEALTHQPLGTHLYVCGGTSFVESVIGAARGFGWPEERLHREVFDNAVLDPGQPFTVHLERSGRTVPVPAGISLLEALEDAGLQIPNLCRQGVCGECRLTVTSGVPVHRDSYLPAAARSSNTVIMPCVSRAAGERIGVDL</sequence>
<dbReference type="InterPro" id="IPR001041">
    <property type="entry name" value="2Fe-2S_ferredoxin-type"/>
</dbReference>
<evidence type="ECO:0000256" key="7">
    <source>
        <dbReference type="ARBA" id="ARBA00023014"/>
    </source>
</evidence>
<accession>A0ABR8UN49</accession>
<keyword evidence="5" id="KW-0560">Oxidoreductase</keyword>
<dbReference type="Gene3D" id="2.40.30.10">
    <property type="entry name" value="Translation factors"/>
    <property type="match status" value="1"/>
</dbReference>
<comment type="cofactor">
    <cofactor evidence="1">
        <name>FAD</name>
        <dbReference type="ChEBI" id="CHEBI:57692"/>
    </cofactor>
</comment>
<dbReference type="Proteomes" id="UP000609874">
    <property type="component" value="Unassembled WGS sequence"/>
</dbReference>
<name>A0ABR8UN49_9MICC</name>
<comment type="caution">
    <text evidence="11">The sequence shown here is derived from an EMBL/GenBank/DDBJ whole genome shotgun (WGS) entry which is preliminary data.</text>
</comment>